<gene>
    <name evidence="2" type="ORF">SAMN05421772_105150</name>
</gene>
<dbReference type="Pfam" id="PF25137">
    <property type="entry name" value="ADH_Fe_C"/>
    <property type="match status" value="1"/>
</dbReference>
<feature type="domain" description="Fe-containing alcohol dehydrogenase-like C-terminal" evidence="1">
    <location>
        <begin position="8"/>
        <end position="66"/>
    </location>
</feature>
<dbReference type="Gene3D" id="1.20.1090.10">
    <property type="entry name" value="Dehydroquinate synthase-like - alpha domain"/>
    <property type="match status" value="1"/>
</dbReference>
<dbReference type="EMBL" id="FTOU01000005">
    <property type="protein sequence ID" value="SIS80778.1"/>
    <property type="molecule type" value="Genomic_DNA"/>
</dbReference>
<dbReference type="InterPro" id="IPR056798">
    <property type="entry name" value="ADH_Fe_C"/>
</dbReference>
<accession>A0AA46A5H5</accession>
<evidence type="ECO:0000259" key="1">
    <source>
        <dbReference type="Pfam" id="PF25137"/>
    </source>
</evidence>
<dbReference type="Proteomes" id="UP000186216">
    <property type="component" value="Unassembled WGS sequence"/>
</dbReference>
<dbReference type="AlphaFoldDB" id="A0AA46A5H5"/>
<reference evidence="2 3" key="1">
    <citation type="submission" date="2017-01" db="EMBL/GenBank/DDBJ databases">
        <authorList>
            <person name="Varghese N."/>
            <person name="Submissions S."/>
        </authorList>
    </citation>
    <scope>NUCLEOTIDE SEQUENCE [LARGE SCALE GENOMIC DNA]</scope>
    <source>
        <strain evidence="2 3">DSM 18447</strain>
    </source>
</reference>
<dbReference type="SUPFAM" id="SSF56796">
    <property type="entry name" value="Dehydroquinate synthase-like"/>
    <property type="match status" value="1"/>
</dbReference>
<comment type="caution">
    <text evidence="2">The sequence shown here is derived from an EMBL/GenBank/DDBJ whole genome shotgun (WGS) entry which is preliminary data.</text>
</comment>
<proteinExistence type="predicted"/>
<protein>
    <recommendedName>
        <fullName evidence="1">Fe-containing alcohol dehydrogenase-like C-terminal domain-containing protein</fullName>
    </recommendedName>
</protein>
<evidence type="ECO:0000313" key="3">
    <source>
        <dbReference type="Proteomes" id="UP000186216"/>
    </source>
</evidence>
<sequence length="67" mass="7237">MRQLPTVAAGVELSPALGMTSRLGEMGISHNHLPILAADAMKQGRLPINNPREMTCEAVLKIYTHAL</sequence>
<evidence type="ECO:0000313" key="2">
    <source>
        <dbReference type="EMBL" id="SIS80778.1"/>
    </source>
</evidence>
<name>A0AA46A5H5_9RHOB</name>
<organism evidence="2 3">
    <name type="scientific">Paracoccus saliphilus</name>
    <dbReference type="NCBI Taxonomy" id="405559"/>
    <lineage>
        <taxon>Bacteria</taxon>
        <taxon>Pseudomonadati</taxon>
        <taxon>Pseudomonadota</taxon>
        <taxon>Alphaproteobacteria</taxon>
        <taxon>Rhodobacterales</taxon>
        <taxon>Paracoccaceae</taxon>
        <taxon>Paracoccus</taxon>
    </lineage>
</organism>